<organism evidence="1">
    <name type="scientific">Candidatus Iainarchaeum sp</name>
    <dbReference type="NCBI Taxonomy" id="3101447"/>
    <lineage>
        <taxon>Archaea</taxon>
        <taxon>Candidatus Iainarchaeota</taxon>
        <taxon>Candidatus Iainarchaeia</taxon>
        <taxon>Candidatus Iainarchaeales</taxon>
        <taxon>Candidatus Iainarchaeaceae</taxon>
        <taxon>Candidatus Iainarchaeum</taxon>
    </lineage>
</organism>
<name>A0A7T9DKJ5_9ARCH</name>
<dbReference type="EMBL" id="CP064981">
    <property type="protein sequence ID" value="QQR92999.1"/>
    <property type="molecule type" value="Genomic_DNA"/>
</dbReference>
<proteinExistence type="predicted"/>
<evidence type="ECO:0000313" key="1">
    <source>
        <dbReference type="EMBL" id="QQR92999.1"/>
    </source>
</evidence>
<gene>
    <name evidence="1" type="ORF">IPJ89_02010</name>
</gene>
<reference evidence="1" key="1">
    <citation type="submission" date="2020-11" db="EMBL/GenBank/DDBJ databases">
        <title>Connecting structure to function with the recovery of over 1000 high-quality activated sludge metagenome-assembled genomes encoding full-length rRNA genes using long-read sequencing.</title>
        <authorList>
            <person name="Singleton C.M."/>
            <person name="Petriglieri F."/>
            <person name="Kristensen J.M."/>
            <person name="Kirkegaard R.H."/>
            <person name="Michaelsen T.Y."/>
            <person name="Andersen M.H."/>
            <person name="Karst S.M."/>
            <person name="Dueholm M.S."/>
            <person name="Nielsen P.H."/>
            <person name="Albertsen M."/>
        </authorList>
    </citation>
    <scope>NUCLEOTIDE SEQUENCE</scope>
    <source>
        <strain evidence="1">Fred_18-Q3-R57-64_BAT3C.431</strain>
    </source>
</reference>
<accession>A0A7T9DKJ5</accession>
<protein>
    <submittedName>
        <fullName evidence="1">Uncharacterized protein</fullName>
    </submittedName>
</protein>
<dbReference type="Proteomes" id="UP000596004">
    <property type="component" value="Chromosome"/>
</dbReference>
<sequence length="172" mass="19825">MPNKDHRTPNNDYWMPFTTTAWGYRVRGMNISRNYPGTKLILKRSQILDAKKEIKLVRRAVKKFNALPSVSRPHCVLLPPIAYSVGKGLIAMREVKYPAVDELIDFRTSEYGTLTPRGAQWVKRLQRKGMDMETFRDIVDEVSRITDIAPRNIMVLGVQKGKLILMPFVDSY</sequence>
<dbReference type="AlphaFoldDB" id="A0A7T9DKJ5"/>